<keyword evidence="5 8" id="KW-1133">Transmembrane helix</keyword>
<feature type="transmembrane region" description="Helical" evidence="8">
    <location>
        <begin position="98"/>
        <end position="117"/>
    </location>
</feature>
<dbReference type="EMBL" id="CP001804">
    <property type="protein sequence ID" value="ACY18869.1"/>
    <property type="molecule type" value="Genomic_DNA"/>
</dbReference>
<dbReference type="PANTHER" id="PTHR11958:SF63">
    <property type="entry name" value="AMINO ACID TRANSPORTER"/>
    <property type="match status" value="1"/>
</dbReference>
<keyword evidence="10" id="KW-1185">Reference proteome</keyword>
<dbReference type="AlphaFoldDB" id="D0LP43"/>
<feature type="transmembrane region" description="Helical" evidence="8">
    <location>
        <begin position="296"/>
        <end position="314"/>
    </location>
</feature>
<dbReference type="PROSITE" id="PS00714">
    <property type="entry name" value="NA_DICARBOXYL_SYMP_2"/>
    <property type="match status" value="1"/>
</dbReference>
<evidence type="ECO:0000313" key="9">
    <source>
        <dbReference type="EMBL" id="ACY18869.1"/>
    </source>
</evidence>
<dbReference type="PRINTS" id="PR00173">
    <property type="entry name" value="EDTRNSPORT"/>
</dbReference>
<keyword evidence="4" id="KW-0769">Symport</keyword>
<evidence type="ECO:0000256" key="1">
    <source>
        <dbReference type="ARBA" id="ARBA00004141"/>
    </source>
</evidence>
<dbReference type="GO" id="GO:0005886">
    <property type="term" value="C:plasma membrane"/>
    <property type="evidence" value="ECO:0007669"/>
    <property type="project" value="TreeGrafter"/>
</dbReference>
<dbReference type="Gene3D" id="1.10.3860.10">
    <property type="entry name" value="Sodium:dicarboxylate symporter"/>
    <property type="match status" value="1"/>
</dbReference>
<evidence type="ECO:0000256" key="5">
    <source>
        <dbReference type="ARBA" id="ARBA00022989"/>
    </source>
</evidence>
<evidence type="ECO:0000256" key="4">
    <source>
        <dbReference type="ARBA" id="ARBA00022847"/>
    </source>
</evidence>
<reference evidence="9 10" key="1">
    <citation type="journal article" date="2010" name="Stand. Genomic Sci.">
        <title>Complete genome sequence of Haliangium ochraceum type strain (SMP-2).</title>
        <authorList>
            <consortium name="US DOE Joint Genome Institute (JGI-PGF)"/>
            <person name="Ivanova N."/>
            <person name="Daum C."/>
            <person name="Lang E."/>
            <person name="Abt B."/>
            <person name="Kopitz M."/>
            <person name="Saunders E."/>
            <person name="Lapidus A."/>
            <person name="Lucas S."/>
            <person name="Glavina Del Rio T."/>
            <person name="Nolan M."/>
            <person name="Tice H."/>
            <person name="Copeland A."/>
            <person name="Cheng J.F."/>
            <person name="Chen F."/>
            <person name="Bruce D."/>
            <person name="Goodwin L."/>
            <person name="Pitluck S."/>
            <person name="Mavromatis K."/>
            <person name="Pati A."/>
            <person name="Mikhailova N."/>
            <person name="Chen A."/>
            <person name="Palaniappan K."/>
            <person name="Land M."/>
            <person name="Hauser L."/>
            <person name="Chang Y.J."/>
            <person name="Jeffries C.D."/>
            <person name="Detter J.C."/>
            <person name="Brettin T."/>
            <person name="Rohde M."/>
            <person name="Goker M."/>
            <person name="Bristow J."/>
            <person name="Markowitz V."/>
            <person name="Eisen J.A."/>
            <person name="Hugenholtz P."/>
            <person name="Kyrpides N.C."/>
            <person name="Klenk H.P."/>
        </authorList>
    </citation>
    <scope>NUCLEOTIDE SEQUENCE [LARGE SCALE GENOMIC DNA]</scope>
    <source>
        <strain evidence="10">DSM 14365 / CIP 107738 / JCM 11303 / AJ 13395 / SMP-2</strain>
    </source>
</reference>
<dbReference type="HOGENOM" id="CLU_019375_7_1_7"/>
<feature type="transmembrane region" description="Helical" evidence="8">
    <location>
        <begin position="219"/>
        <end position="241"/>
    </location>
</feature>
<dbReference type="GO" id="GO:0015501">
    <property type="term" value="F:glutamate:sodium symporter activity"/>
    <property type="evidence" value="ECO:0007669"/>
    <property type="project" value="TreeGrafter"/>
</dbReference>
<dbReference type="Pfam" id="PF00375">
    <property type="entry name" value="SDF"/>
    <property type="match status" value="1"/>
</dbReference>
<evidence type="ECO:0000256" key="6">
    <source>
        <dbReference type="ARBA" id="ARBA00023136"/>
    </source>
</evidence>
<evidence type="ECO:0000256" key="8">
    <source>
        <dbReference type="SAM" id="Phobius"/>
    </source>
</evidence>
<dbReference type="OrthoDB" id="9766690at2"/>
<dbReference type="InterPro" id="IPR001991">
    <property type="entry name" value="Na-dicarboxylate_symporter"/>
</dbReference>
<dbReference type="Proteomes" id="UP000001880">
    <property type="component" value="Chromosome"/>
</dbReference>
<dbReference type="GO" id="GO:0015175">
    <property type="term" value="F:neutral L-amino acid transmembrane transporter activity"/>
    <property type="evidence" value="ECO:0007669"/>
    <property type="project" value="TreeGrafter"/>
</dbReference>
<dbReference type="InterPro" id="IPR018107">
    <property type="entry name" value="Na-dicarboxylate_symporter_CS"/>
</dbReference>
<evidence type="ECO:0000256" key="3">
    <source>
        <dbReference type="ARBA" id="ARBA00022692"/>
    </source>
</evidence>
<dbReference type="InterPro" id="IPR050746">
    <property type="entry name" value="DAACS"/>
</dbReference>
<evidence type="ECO:0000313" key="10">
    <source>
        <dbReference type="Proteomes" id="UP000001880"/>
    </source>
</evidence>
<keyword evidence="7" id="KW-0325">Glycoprotein</keyword>
<feature type="transmembrane region" description="Helical" evidence="8">
    <location>
        <begin position="371"/>
        <end position="399"/>
    </location>
</feature>
<dbReference type="GO" id="GO:0005313">
    <property type="term" value="F:L-glutamate transmembrane transporter activity"/>
    <property type="evidence" value="ECO:0007669"/>
    <property type="project" value="TreeGrafter"/>
</dbReference>
<dbReference type="InterPro" id="IPR036458">
    <property type="entry name" value="Na:dicarbo_symporter_sf"/>
</dbReference>
<keyword evidence="6 8" id="KW-0472">Membrane</keyword>
<sequence length="470" mass="49655">MAATKSRNPLAFWRWELHWQALLGIVLGLVLGFLSGGLMAESPAALSGRWDMQIYDLVGGLFMSGLKMLVVPLVMAAIVSAIASLGQMKGFARMGGKTLLYYICTSTIAILIGLALVNTIAPGERSGISAEAAGAMVGTEGSTEAGKLAELESKTAGRGVDSVLNVFRELIPSNVIEAMASQQMLGLITFSLLLGFFITRLEQRQREVMLAFWEGAYEIMIQMTFLVLRFLPLGVACLIAKTGAETFVGGEAVERLTQLGMFALTALLALALHAFVVMPVILLAVARVNPVRHFRALLPALLTAFSTASSAATLPLTMECAEERAGVSKRVTSFVLPVGATVNMDGTALYECVAVMFLAQLSGYSLDLSTQVLVVAMALLTSIGVAGIPSASLVAIVIILNAVNQNLPGPGIPNAALAIILIFDRLLDMCRTAVNVLGDSVGTVVVARSEGETEVLSDAFLARLESERAS</sequence>
<dbReference type="eggNOG" id="COG1301">
    <property type="taxonomic scope" value="Bacteria"/>
</dbReference>
<organism evidence="9 10">
    <name type="scientific">Haliangium ochraceum (strain DSM 14365 / JCM 11303 / SMP-2)</name>
    <dbReference type="NCBI Taxonomy" id="502025"/>
    <lineage>
        <taxon>Bacteria</taxon>
        <taxon>Pseudomonadati</taxon>
        <taxon>Myxococcota</taxon>
        <taxon>Polyangia</taxon>
        <taxon>Haliangiales</taxon>
        <taxon>Kofleriaceae</taxon>
        <taxon>Haliangium</taxon>
    </lineage>
</organism>
<keyword evidence="2" id="KW-0813">Transport</keyword>
<accession>D0LP43</accession>
<feature type="transmembrane region" description="Helical" evidence="8">
    <location>
        <begin position="180"/>
        <end position="198"/>
    </location>
</feature>
<evidence type="ECO:0000256" key="2">
    <source>
        <dbReference type="ARBA" id="ARBA00022448"/>
    </source>
</evidence>
<dbReference type="STRING" id="502025.Hoch_6400"/>
<protein>
    <submittedName>
        <fullName evidence="9">Sodium:dicarboxylate symporter</fullName>
    </submittedName>
</protein>
<dbReference type="RefSeq" id="WP_012831461.1">
    <property type="nucleotide sequence ID" value="NC_013440.1"/>
</dbReference>
<name>D0LP43_HALO1</name>
<dbReference type="SUPFAM" id="SSF118215">
    <property type="entry name" value="Proton glutamate symport protein"/>
    <property type="match status" value="1"/>
</dbReference>
<dbReference type="PANTHER" id="PTHR11958">
    <property type="entry name" value="SODIUM/DICARBOXYLATE SYMPORTER-RELATED"/>
    <property type="match status" value="1"/>
</dbReference>
<feature type="transmembrane region" description="Helical" evidence="8">
    <location>
        <begin position="21"/>
        <end position="40"/>
    </location>
</feature>
<feature type="transmembrane region" description="Helical" evidence="8">
    <location>
        <begin position="261"/>
        <end position="284"/>
    </location>
</feature>
<dbReference type="KEGG" id="hoh:Hoch_6400"/>
<comment type="subcellular location">
    <subcellularLocation>
        <location evidence="1">Membrane</location>
        <topology evidence="1">Multi-pass membrane protein</topology>
    </subcellularLocation>
</comment>
<keyword evidence="3 8" id="KW-0812">Transmembrane</keyword>
<feature type="transmembrane region" description="Helical" evidence="8">
    <location>
        <begin position="60"/>
        <end position="86"/>
    </location>
</feature>
<gene>
    <name evidence="9" type="ordered locus">Hoch_6400</name>
</gene>
<proteinExistence type="predicted"/>
<evidence type="ECO:0000256" key="7">
    <source>
        <dbReference type="ARBA" id="ARBA00023180"/>
    </source>
</evidence>